<evidence type="ECO:0000256" key="8">
    <source>
        <dbReference type="SAM" id="Phobius"/>
    </source>
</evidence>
<evidence type="ECO:0000256" key="6">
    <source>
        <dbReference type="ARBA" id="ARBA00023136"/>
    </source>
</evidence>
<keyword evidence="5 8" id="KW-1133">Transmembrane helix</keyword>
<keyword evidence="2" id="KW-1003">Cell membrane</keyword>
<evidence type="ECO:0000256" key="3">
    <source>
        <dbReference type="ARBA" id="ARBA00022679"/>
    </source>
</evidence>
<comment type="similarity">
    <text evidence="7">Belongs to the glycosyltransferase 87 family.</text>
</comment>
<evidence type="ECO:0008006" key="11">
    <source>
        <dbReference type="Google" id="ProtNLM"/>
    </source>
</evidence>
<dbReference type="Proteomes" id="UP000013063">
    <property type="component" value="Unassembled WGS sequence"/>
</dbReference>
<dbReference type="Pfam" id="PF09594">
    <property type="entry name" value="GT87"/>
    <property type="match status" value="1"/>
</dbReference>
<feature type="transmembrane region" description="Helical" evidence="8">
    <location>
        <begin position="136"/>
        <end position="162"/>
    </location>
</feature>
<accession>R0D2X7</accession>
<proteinExistence type="inferred from homology"/>
<dbReference type="eggNOG" id="ENOG502Z9HB">
    <property type="taxonomic scope" value="Bacteria"/>
</dbReference>
<reference evidence="9 10" key="1">
    <citation type="journal article" date="2013" name="Genome Announc.">
        <title>Draft Genome Sequence for Caulobacter sp. Strain OR37, a Bacterium Tolerant to Heavy Metals.</title>
        <authorList>
            <person name="Utturkar S.M."/>
            <person name="Bollmann A."/>
            <person name="Brzoska R.M."/>
            <person name="Klingeman D.M."/>
            <person name="Epstein S.E."/>
            <person name="Palumbo A.V."/>
            <person name="Brown S.D."/>
        </authorList>
    </citation>
    <scope>NUCLEOTIDE SEQUENCE [LARGE SCALE GENOMIC DNA]</scope>
    <source>
        <strain evidence="9 10">OR37</strain>
    </source>
</reference>
<keyword evidence="10" id="KW-1185">Reference proteome</keyword>
<dbReference type="InterPro" id="IPR018584">
    <property type="entry name" value="GT87"/>
</dbReference>
<dbReference type="GO" id="GO:0005886">
    <property type="term" value="C:plasma membrane"/>
    <property type="evidence" value="ECO:0007669"/>
    <property type="project" value="UniProtKB-SubCell"/>
</dbReference>
<dbReference type="EMBL" id="APMP01000004">
    <property type="protein sequence ID" value="ENZ82991.1"/>
    <property type="molecule type" value="Genomic_DNA"/>
</dbReference>
<gene>
    <name evidence="9" type="ORF">OR37_01186</name>
</gene>
<feature type="transmembrane region" description="Helical" evidence="8">
    <location>
        <begin position="270"/>
        <end position="290"/>
    </location>
</feature>
<evidence type="ECO:0000313" key="10">
    <source>
        <dbReference type="Proteomes" id="UP000013063"/>
    </source>
</evidence>
<dbReference type="STRING" id="1292034.OR37_01186"/>
<keyword evidence="6 8" id="KW-0472">Membrane</keyword>
<protein>
    <recommendedName>
        <fullName evidence="11">DUF2029 domain-containing protein</fullName>
    </recommendedName>
</protein>
<sequence precursor="true">MDAEPDKRGTSRVLVAAAVLLGLYQVVSMALYFWTYKPTGDTPLFSDFYAFWSFGRFLETMPAARIYDFKLLESFQHALLPGFHSFYPCAYPPTLLLFLKPLGMLGYLPAYLVWTVLGLGGFILAVGATAERSLLPWLAVLAPTTVLTIIFGQNGLITAALLIGALRIMERRPLLAGVLLGLLSCKPQLFVLLPLVLLAGRRWRTLFATGGTVLALVAASLVAFGLPAWLAWIKALPRFSRTIEAEWSSLGWKMPTVSAALRSAGASHTVLSVAQLTIAGAVTVILLALFHRGRKEAAPSSLDSAALQVGVFLTTPYAFVYDMPMVSAAAVMLAAARMAPGQAWRPGERILTITGFCLPMFIFSGVFNGIPLGPLILIPLFALLVRAAWTERTTPRTAP</sequence>
<feature type="transmembrane region" description="Helical" evidence="8">
    <location>
        <begin position="310"/>
        <end position="336"/>
    </location>
</feature>
<dbReference type="PATRIC" id="fig|1292034.3.peg.1177"/>
<keyword evidence="3" id="KW-0808">Transferase</keyword>
<evidence type="ECO:0000256" key="2">
    <source>
        <dbReference type="ARBA" id="ARBA00022475"/>
    </source>
</evidence>
<comment type="caution">
    <text evidence="9">The sequence shown here is derived from an EMBL/GenBank/DDBJ whole genome shotgun (WGS) entry which is preliminary data.</text>
</comment>
<evidence type="ECO:0000313" key="9">
    <source>
        <dbReference type="EMBL" id="ENZ82991.1"/>
    </source>
</evidence>
<dbReference type="OrthoDB" id="7679563at2"/>
<feature type="transmembrane region" description="Helical" evidence="8">
    <location>
        <begin position="372"/>
        <end position="389"/>
    </location>
</feature>
<feature type="transmembrane region" description="Helical" evidence="8">
    <location>
        <begin position="111"/>
        <end position="130"/>
    </location>
</feature>
<name>R0D2X7_CAUVI</name>
<dbReference type="RefSeq" id="WP_004616868.1">
    <property type="nucleotide sequence ID" value="NZ_APMP01000004.1"/>
</dbReference>
<evidence type="ECO:0000256" key="1">
    <source>
        <dbReference type="ARBA" id="ARBA00004651"/>
    </source>
</evidence>
<comment type="subcellular location">
    <subcellularLocation>
        <location evidence="1">Cell membrane</location>
        <topology evidence="1">Multi-pass membrane protein</topology>
    </subcellularLocation>
</comment>
<evidence type="ECO:0000256" key="4">
    <source>
        <dbReference type="ARBA" id="ARBA00022692"/>
    </source>
</evidence>
<dbReference type="GO" id="GO:0016758">
    <property type="term" value="F:hexosyltransferase activity"/>
    <property type="evidence" value="ECO:0007669"/>
    <property type="project" value="InterPro"/>
</dbReference>
<feature type="transmembrane region" description="Helical" evidence="8">
    <location>
        <begin position="12"/>
        <end position="34"/>
    </location>
</feature>
<feature type="transmembrane region" description="Helical" evidence="8">
    <location>
        <begin position="206"/>
        <end position="232"/>
    </location>
</feature>
<organism evidence="9 10">
    <name type="scientific">Caulobacter vibrioides OR37</name>
    <dbReference type="NCBI Taxonomy" id="1292034"/>
    <lineage>
        <taxon>Bacteria</taxon>
        <taxon>Pseudomonadati</taxon>
        <taxon>Pseudomonadota</taxon>
        <taxon>Alphaproteobacteria</taxon>
        <taxon>Caulobacterales</taxon>
        <taxon>Caulobacteraceae</taxon>
        <taxon>Caulobacter</taxon>
    </lineage>
</organism>
<dbReference type="AlphaFoldDB" id="R0D2X7"/>
<evidence type="ECO:0000256" key="5">
    <source>
        <dbReference type="ARBA" id="ARBA00022989"/>
    </source>
</evidence>
<evidence type="ECO:0000256" key="7">
    <source>
        <dbReference type="ARBA" id="ARBA00024033"/>
    </source>
</evidence>
<keyword evidence="4 8" id="KW-0812">Transmembrane</keyword>
<feature type="transmembrane region" description="Helical" evidence="8">
    <location>
        <begin position="174"/>
        <end position="200"/>
    </location>
</feature>